<keyword evidence="2" id="KW-1185">Reference proteome</keyword>
<accession>A0A9N9HJS2</accession>
<dbReference type="EMBL" id="CAJVPZ010017617">
    <property type="protein sequence ID" value="CAG8681433.1"/>
    <property type="molecule type" value="Genomic_DNA"/>
</dbReference>
<reference evidence="1" key="1">
    <citation type="submission" date="2021-06" db="EMBL/GenBank/DDBJ databases">
        <authorList>
            <person name="Kallberg Y."/>
            <person name="Tangrot J."/>
            <person name="Rosling A."/>
        </authorList>
    </citation>
    <scope>NUCLEOTIDE SEQUENCE</scope>
    <source>
        <strain evidence="1">IN212</strain>
    </source>
</reference>
<organism evidence="1 2">
    <name type="scientific">Racocetra fulgida</name>
    <dbReference type="NCBI Taxonomy" id="60492"/>
    <lineage>
        <taxon>Eukaryota</taxon>
        <taxon>Fungi</taxon>
        <taxon>Fungi incertae sedis</taxon>
        <taxon>Mucoromycota</taxon>
        <taxon>Glomeromycotina</taxon>
        <taxon>Glomeromycetes</taxon>
        <taxon>Diversisporales</taxon>
        <taxon>Gigasporaceae</taxon>
        <taxon>Racocetra</taxon>
    </lineage>
</organism>
<gene>
    <name evidence="1" type="ORF">RFULGI_LOCUS9629</name>
</gene>
<evidence type="ECO:0000313" key="1">
    <source>
        <dbReference type="EMBL" id="CAG8681433.1"/>
    </source>
</evidence>
<comment type="caution">
    <text evidence="1">The sequence shown here is derived from an EMBL/GenBank/DDBJ whole genome shotgun (WGS) entry which is preliminary data.</text>
</comment>
<dbReference type="AlphaFoldDB" id="A0A9N9HJS2"/>
<evidence type="ECO:0000313" key="2">
    <source>
        <dbReference type="Proteomes" id="UP000789396"/>
    </source>
</evidence>
<feature type="non-terminal residue" evidence="1">
    <location>
        <position position="121"/>
    </location>
</feature>
<sequence length="121" mass="14024">VPWLDNLLTDKEYEELYYLTPEMKKESELELKIYLSSILKDLITEKDQEINVIDQKEAAAMDEANILKQELIAIINSLLSSVNISDSSKYHGLKQKNCNQLQEIIQSIRDLHNEQDGLEDE</sequence>
<feature type="non-terminal residue" evidence="1">
    <location>
        <position position="1"/>
    </location>
</feature>
<proteinExistence type="predicted"/>
<protein>
    <submittedName>
        <fullName evidence="1">1885_t:CDS:1</fullName>
    </submittedName>
</protein>
<name>A0A9N9HJS2_9GLOM</name>
<dbReference type="OrthoDB" id="10483103at2759"/>
<dbReference type="Proteomes" id="UP000789396">
    <property type="component" value="Unassembled WGS sequence"/>
</dbReference>